<feature type="compositionally biased region" description="Basic residues" evidence="1">
    <location>
        <begin position="163"/>
        <end position="179"/>
    </location>
</feature>
<feature type="region of interest" description="Disordered" evidence="1">
    <location>
        <begin position="1"/>
        <end position="55"/>
    </location>
</feature>
<sequence length="240" mass="24857">MQGVSFAPRFLIATSPTPSPSSAMTTTPPQPTPARALTNGTDGPHPIPESTPRVPSFPVHAAPARYDGTPSTSAATTNHPHAPYAPNTAAPAFRAVPAPVRHGRADWAHAHQAPPHSSPPHHTARMGIARLRRCQPATAHCTPTSAMPPPGSADNDDAPIKSAARRRREAARGQGGRRRVRITGSAAGRGARRYHERERAMAAGGYTAASPLALSSAPLWPTLFADGAGAVAAAVAHSLS</sequence>
<reference evidence="2 3" key="1">
    <citation type="submission" date="2014-06" db="EMBL/GenBank/DDBJ databases">
        <title>Evolutionary Origins and Diversification of the Mycorrhizal Mutualists.</title>
        <authorList>
            <consortium name="DOE Joint Genome Institute"/>
            <consortium name="Mycorrhizal Genomics Consortium"/>
            <person name="Kohler A."/>
            <person name="Kuo A."/>
            <person name="Nagy L.G."/>
            <person name="Floudas D."/>
            <person name="Copeland A."/>
            <person name="Barry K.W."/>
            <person name="Cichocki N."/>
            <person name="Veneault-Fourrey C."/>
            <person name="LaButti K."/>
            <person name="Lindquist E.A."/>
            <person name="Lipzen A."/>
            <person name="Lundell T."/>
            <person name="Morin E."/>
            <person name="Murat C."/>
            <person name="Riley R."/>
            <person name="Ohm R."/>
            <person name="Sun H."/>
            <person name="Tunlid A."/>
            <person name="Henrissat B."/>
            <person name="Grigoriev I.V."/>
            <person name="Hibbett D.S."/>
            <person name="Martin F."/>
        </authorList>
    </citation>
    <scope>NUCLEOTIDE SEQUENCE [LARGE SCALE GENOMIC DNA]</scope>
    <source>
        <strain evidence="2 3">FD-325 SS-3</strain>
    </source>
</reference>
<dbReference type="EMBL" id="KN832796">
    <property type="protein sequence ID" value="KII82660.1"/>
    <property type="molecule type" value="Genomic_DNA"/>
</dbReference>
<protein>
    <submittedName>
        <fullName evidence="2">Uncharacterized protein</fullName>
    </submittedName>
</protein>
<feature type="region of interest" description="Disordered" evidence="1">
    <location>
        <begin position="139"/>
        <end position="179"/>
    </location>
</feature>
<accession>A0A0C9SUX0</accession>
<evidence type="ECO:0000313" key="3">
    <source>
        <dbReference type="Proteomes" id="UP000053263"/>
    </source>
</evidence>
<name>A0A0C9SUX0_PLICR</name>
<evidence type="ECO:0000313" key="2">
    <source>
        <dbReference type="EMBL" id="KII82660.1"/>
    </source>
</evidence>
<proteinExistence type="predicted"/>
<dbReference type="HOGENOM" id="CLU_1152185_0_0_1"/>
<dbReference type="Proteomes" id="UP000053263">
    <property type="component" value="Unassembled WGS sequence"/>
</dbReference>
<evidence type="ECO:0000256" key="1">
    <source>
        <dbReference type="SAM" id="MobiDB-lite"/>
    </source>
</evidence>
<gene>
    <name evidence="2" type="ORF">PLICRDRAFT_181196</name>
</gene>
<dbReference type="AlphaFoldDB" id="A0A0C9SUX0"/>
<keyword evidence="3" id="KW-1185">Reference proteome</keyword>
<organism evidence="2 3">
    <name type="scientific">Plicaturopsis crispa FD-325 SS-3</name>
    <dbReference type="NCBI Taxonomy" id="944288"/>
    <lineage>
        <taxon>Eukaryota</taxon>
        <taxon>Fungi</taxon>
        <taxon>Dikarya</taxon>
        <taxon>Basidiomycota</taxon>
        <taxon>Agaricomycotina</taxon>
        <taxon>Agaricomycetes</taxon>
        <taxon>Agaricomycetidae</taxon>
        <taxon>Amylocorticiales</taxon>
        <taxon>Amylocorticiaceae</taxon>
        <taxon>Plicatura</taxon>
        <taxon>Plicaturopsis crispa</taxon>
    </lineage>
</organism>
<feature type="compositionally biased region" description="Low complexity" evidence="1">
    <location>
        <begin position="13"/>
        <end position="38"/>
    </location>
</feature>